<dbReference type="PANTHER" id="PTHR33204:SF18">
    <property type="entry name" value="TRANSCRIPTIONAL REGULATORY PROTEIN"/>
    <property type="match status" value="1"/>
</dbReference>
<evidence type="ECO:0000256" key="3">
    <source>
        <dbReference type="ARBA" id="ARBA00023163"/>
    </source>
</evidence>
<keyword evidence="3" id="KW-0804">Transcription</keyword>
<dbReference type="InterPro" id="IPR036390">
    <property type="entry name" value="WH_DNA-bd_sf"/>
</dbReference>
<dbReference type="Gene3D" id="1.10.10.10">
    <property type="entry name" value="Winged helix-like DNA-binding domain superfamily/Winged helix DNA-binding domain"/>
    <property type="match status" value="1"/>
</dbReference>
<dbReference type="PROSITE" id="PS51118">
    <property type="entry name" value="HTH_HXLR"/>
    <property type="match status" value="1"/>
</dbReference>
<reference evidence="5" key="1">
    <citation type="submission" date="2022-05" db="EMBL/GenBank/DDBJ databases">
        <title>Jatrophihabitans sp. SB3-54 whole genome sequence.</title>
        <authorList>
            <person name="Suh M.K."/>
            <person name="Eom M.K."/>
            <person name="Kim J.S."/>
            <person name="Kim H.S."/>
            <person name="Do H.E."/>
            <person name="Shin Y.K."/>
            <person name="Lee J.-S."/>
        </authorList>
    </citation>
    <scope>NUCLEOTIDE SEQUENCE</scope>
    <source>
        <strain evidence="5">SB3-54</strain>
    </source>
</reference>
<keyword evidence="2" id="KW-0238">DNA-binding</keyword>
<gene>
    <name evidence="5" type="ORF">M6B22_09265</name>
</gene>
<dbReference type="PANTHER" id="PTHR33204">
    <property type="entry name" value="TRANSCRIPTIONAL REGULATOR, MARR FAMILY"/>
    <property type="match status" value="1"/>
</dbReference>
<sequence>MALGIGYAAQNCSLARALEIVGERWTMLVIRDLFYGVHRFTDLLAHLDISRAVLTDRLNTLTEAGLVRRQEGDGHPGYELTEAGVALWPSLFALWSWGQRFAGDGTPGRSFAHATCHTRLEDTGRCPRCGSVPGPAEVLAMPPAGSGEPGRSDRVSVLLRRPHRLLTPLVPES</sequence>
<feature type="domain" description="HTH hxlR-type" evidence="4">
    <location>
        <begin position="12"/>
        <end position="106"/>
    </location>
</feature>
<name>A0ABY7K286_9ACTN</name>
<proteinExistence type="predicted"/>
<evidence type="ECO:0000259" key="4">
    <source>
        <dbReference type="PROSITE" id="PS51118"/>
    </source>
</evidence>
<dbReference type="EMBL" id="CP097463">
    <property type="protein sequence ID" value="WAX58932.1"/>
    <property type="molecule type" value="Genomic_DNA"/>
</dbReference>
<organism evidence="5 6">
    <name type="scientific">Jatrophihabitans cynanchi</name>
    <dbReference type="NCBI Taxonomy" id="2944128"/>
    <lineage>
        <taxon>Bacteria</taxon>
        <taxon>Bacillati</taxon>
        <taxon>Actinomycetota</taxon>
        <taxon>Actinomycetes</taxon>
        <taxon>Jatrophihabitantales</taxon>
        <taxon>Jatrophihabitantaceae</taxon>
        <taxon>Jatrophihabitans</taxon>
    </lineage>
</organism>
<dbReference type="Proteomes" id="UP001164693">
    <property type="component" value="Chromosome"/>
</dbReference>
<protein>
    <submittedName>
        <fullName evidence="5">Helix-turn-helix transcriptional regulator</fullName>
    </submittedName>
</protein>
<evidence type="ECO:0000313" key="6">
    <source>
        <dbReference type="Proteomes" id="UP001164693"/>
    </source>
</evidence>
<dbReference type="InterPro" id="IPR002577">
    <property type="entry name" value="HTH_HxlR"/>
</dbReference>
<evidence type="ECO:0000256" key="2">
    <source>
        <dbReference type="ARBA" id="ARBA00023125"/>
    </source>
</evidence>
<dbReference type="Pfam" id="PF01638">
    <property type="entry name" value="HxlR"/>
    <property type="match status" value="1"/>
</dbReference>
<dbReference type="SUPFAM" id="SSF46785">
    <property type="entry name" value="Winged helix' DNA-binding domain"/>
    <property type="match status" value="1"/>
</dbReference>
<keyword evidence="6" id="KW-1185">Reference proteome</keyword>
<dbReference type="InterPro" id="IPR036388">
    <property type="entry name" value="WH-like_DNA-bd_sf"/>
</dbReference>
<evidence type="ECO:0000313" key="5">
    <source>
        <dbReference type="EMBL" id="WAX58932.1"/>
    </source>
</evidence>
<accession>A0ABY7K286</accession>
<evidence type="ECO:0000256" key="1">
    <source>
        <dbReference type="ARBA" id="ARBA00023015"/>
    </source>
</evidence>
<dbReference type="RefSeq" id="WP_269445473.1">
    <property type="nucleotide sequence ID" value="NZ_CP097463.1"/>
</dbReference>
<keyword evidence="1" id="KW-0805">Transcription regulation</keyword>